<keyword evidence="3" id="KW-1185">Reference proteome</keyword>
<evidence type="ECO:0000313" key="3">
    <source>
        <dbReference type="Proteomes" id="UP000578819"/>
    </source>
</evidence>
<dbReference type="RefSeq" id="WP_184536238.1">
    <property type="nucleotide sequence ID" value="NZ_JACHJW010000001.1"/>
</dbReference>
<feature type="compositionally biased region" description="Polar residues" evidence="1">
    <location>
        <begin position="64"/>
        <end position="75"/>
    </location>
</feature>
<gene>
    <name evidence="2" type="ORF">FHR38_004196</name>
</gene>
<protein>
    <submittedName>
        <fullName evidence="2">Uncharacterized protein</fullName>
    </submittedName>
</protein>
<comment type="caution">
    <text evidence="2">The sequence shown here is derived from an EMBL/GenBank/DDBJ whole genome shotgun (WGS) entry which is preliminary data.</text>
</comment>
<accession>A0A7W7ST43</accession>
<dbReference type="AlphaFoldDB" id="A0A7W7ST43"/>
<dbReference type="Proteomes" id="UP000578819">
    <property type="component" value="Unassembled WGS sequence"/>
</dbReference>
<feature type="region of interest" description="Disordered" evidence="1">
    <location>
        <begin position="1"/>
        <end position="102"/>
    </location>
</feature>
<proteinExistence type="predicted"/>
<sequence>MTTEINDQQRVESRAEHLLPEERAAGSEDPLAQAEAILADSGQREQADSGQREQADSGQREQADSGQWQSTSTSVAEDAAAPDTIIERRTSDEATAVMEPSD</sequence>
<name>A0A7W7ST43_9ACTN</name>
<evidence type="ECO:0000256" key="1">
    <source>
        <dbReference type="SAM" id="MobiDB-lite"/>
    </source>
</evidence>
<evidence type="ECO:0000313" key="2">
    <source>
        <dbReference type="EMBL" id="MBB4960463.1"/>
    </source>
</evidence>
<dbReference type="EMBL" id="JACHJW010000001">
    <property type="protein sequence ID" value="MBB4960463.1"/>
    <property type="molecule type" value="Genomic_DNA"/>
</dbReference>
<reference evidence="2 3" key="1">
    <citation type="submission" date="2020-08" db="EMBL/GenBank/DDBJ databases">
        <title>Sequencing the genomes of 1000 actinobacteria strains.</title>
        <authorList>
            <person name="Klenk H.-P."/>
        </authorList>
    </citation>
    <scope>NUCLEOTIDE SEQUENCE [LARGE SCALE GENOMIC DNA]</scope>
    <source>
        <strain evidence="2 3">DSM 45886</strain>
    </source>
</reference>
<feature type="compositionally biased region" description="Basic and acidic residues" evidence="1">
    <location>
        <begin position="7"/>
        <end position="26"/>
    </location>
</feature>
<feature type="compositionally biased region" description="Basic and acidic residues" evidence="1">
    <location>
        <begin position="42"/>
        <end position="63"/>
    </location>
</feature>
<organism evidence="2 3">
    <name type="scientific">Micromonospora polyrhachis</name>
    <dbReference type="NCBI Taxonomy" id="1282883"/>
    <lineage>
        <taxon>Bacteria</taxon>
        <taxon>Bacillati</taxon>
        <taxon>Actinomycetota</taxon>
        <taxon>Actinomycetes</taxon>
        <taxon>Micromonosporales</taxon>
        <taxon>Micromonosporaceae</taxon>
        <taxon>Micromonospora</taxon>
    </lineage>
</organism>